<dbReference type="GO" id="GO:0032259">
    <property type="term" value="P:methylation"/>
    <property type="evidence" value="ECO:0007669"/>
    <property type="project" value="UniProtKB-KW"/>
</dbReference>
<keyword evidence="4" id="KW-1185">Reference proteome</keyword>
<evidence type="ECO:0000259" key="2">
    <source>
        <dbReference type="Pfam" id="PF13847"/>
    </source>
</evidence>
<evidence type="ECO:0000313" key="3">
    <source>
        <dbReference type="EMBL" id="MBD8032569.1"/>
    </source>
</evidence>
<dbReference type="CDD" id="cd02440">
    <property type="entry name" value="AdoMet_MTases"/>
    <property type="match status" value="1"/>
</dbReference>
<protein>
    <submittedName>
        <fullName evidence="3">Methyltransferase domain-containing protein</fullName>
    </submittedName>
</protein>
<dbReference type="SUPFAM" id="SSF53335">
    <property type="entry name" value="S-adenosyl-L-methionine-dependent methyltransferases"/>
    <property type="match status" value="1"/>
</dbReference>
<keyword evidence="3" id="KW-0489">Methyltransferase</keyword>
<organism evidence="3 4">
    <name type="scientific">Solibacillus merdavium</name>
    <dbReference type="NCBI Taxonomy" id="2762218"/>
    <lineage>
        <taxon>Bacteria</taxon>
        <taxon>Bacillati</taxon>
        <taxon>Bacillota</taxon>
        <taxon>Bacilli</taxon>
        <taxon>Bacillales</taxon>
        <taxon>Caryophanaceae</taxon>
        <taxon>Solibacillus</taxon>
    </lineage>
</organism>
<dbReference type="Gene3D" id="3.40.50.2000">
    <property type="entry name" value="Glycogen Phosphorylase B"/>
    <property type="match status" value="1"/>
</dbReference>
<dbReference type="GO" id="GO:0008168">
    <property type="term" value="F:methyltransferase activity"/>
    <property type="evidence" value="ECO:0007669"/>
    <property type="project" value="UniProtKB-KW"/>
</dbReference>
<name>A0ABR8XKW1_9BACL</name>
<dbReference type="Proteomes" id="UP000600565">
    <property type="component" value="Unassembled WGS sequence"/>
</dbReference>
<dbReference type="Gene3D" id="3.40.50.150">
    <property type="entry name" value="Vaccinia Virus protein VP39"/>
    <property type="match status" value="1"/>
</dbReference>
<reference evidence="3 4" key="1">
    <citation type="submission" date="2020-08" db="EMBL/GenBank/DDBJ databases">
        <title>A Genomic Blueprint of the Chicken Gut Microbiome.</title>
        <authorList>
            <person name="Gilroy R."/>
            <person name="Ravi A."/>
            <person name="Getino M."/>
            <person name="Pursley I."/>
            <person name="Horton D.L."/>
            <person name="Alikhan N.-F."/>
            <person name="Baker D."/>
            <person name="Gharbi K."/>
            <person name="Hall N."/>
            <person name="Watson M."/>
            <person name="Adriaenssens E.M."/>
            <person name="Foster-Nyarko E."/>
            <person name="Jarju S."/>
            <person name="Secka A."/>
            <person name="Antonio M."/>
            <person name="Oren A."/>
            <person name="Chaudhuri R."/>
            <person name="La Ragione R.M."/>
            <person name="Hildebrand F."/>
            <person name="Pallen M.J."/>
        </authorList>
    </citation>
    <scope>NUCLEOTIDE SEQUENCE [LARGE SCALE GENOMIC DNA]</scope>
    <source>
        <strain evidence="3 4">Sa1YVA6</strain>
    </source>
</reference>
<feature type="coiled-coil region" evidence="1">
    <location>
        <begin position="301"/>
        <end position="328"/>
    </location>
</feature>
<keyword evidence="3" id="KW-0808">Transferase</keyword>
<dbReference type="RefSeq" id="WP_191703172.1">
    <property type="nucleotide sequence ID" value="NZ_JACSPW010000004.1"/>
</dbReference>
<accession>A0ABR8XKW1</accession>
<keyword evidence="1" id="KW-0175">Coiled coil</keyword>
<dbReference type="PANTHER" id="PTHR43861:SF1">
    <property type="entry name" value="TRANS-ACONITATE 2-METHYLTRANSFERASE"/>
    <property type="match status" value="1"/>
</dbReference>
<comment type="caution">
    <text evidence="3">The sequence shown here is derived from an EMBL/GenBank/DDBJ whole genome shotgun (WGS) entry which is preliminary data.</text>
</comment>
<dbReference type="InterPro" id="IPR025714">
    <property type="entry name" value="Methyltranfer_dom"/>
</dbReference>
<evidence type="ECO:0000256" key="1">
    <source>
        <dbReference type="SAM" id="Coils"/>
    </source>
</evidence>
<sequence>MSEYKVNSKDYWDNRFQTNWESYLGREQTEFFLNLLLENLPFEIIQQLEEEKWSICDAGCAEGDGTNLLANRFNNLDVVGIDFSNEAISKAKEYYPNVDYAQGDIKNLPQNYDVIICSNVLEHFSNPFEIIPKMLQNTKQHLILMVPFLEDDRIKEHMYTFEYKSFPMEIDNFQLSYFKEIDCKLIEGTHWYGKQAIIIYSKKVNIDFTKIDLGNFNARREFYELEYFSQKEALETMKNKLVDNETSFHKKLEEINNELRWHKDQIDEKENSINWFKSTLENNNTIIKNLSDSYNQKDKVISNLLQDKNEFKEKIKEYERQITYYNNVNYDLNYQLTSFQNTKAWKILNKYYRFMGVRKKLKGYTKKFYYILKTKGLKEAVSRSATYLNSPKEQVASINSSQLINLYSNLLNDYEVGKIQGLVIIPSAFEFDELYNQRTINFAKYLAKKGFAVLYIAWQWEKGEKLEKNYQSFLNNIYQVPLFDFLETDFSLINGIKNKKFIITFPAKEFNDLIIKFRENAFHIIYDIMDEWEGFYDQGESPWYKKEVEEAIILNSDAIFAVSEPLRSKFNYLRTDIKVVGNGYAEEVSKYKDISLKQSADDKKIHIGYFGHMTAAWFDWELIFEIAKKDHIFIHLIGYGADDKTLEKIMKYNNIKYYGKIHPGKLHEVVEKWHIGIIPFKHSKLSEAVDPIKVYEYLYFGLPTISTGIPHLNNYPLVTHSESTKQFYDTIEKLYNEILEGKIQYSNVNEFLLDSTWDSRFNFIMDEINNNNILQELFD</sequence>
<proteinExistence type="predicted"/>
<feature type="domain" description="Methyltransferase" evidence="2">
    <location>
        <begin position="52"/>
        <end position="146"/>
    </location>
</feature>
<dbReference type="Pfam" id="PF13847">
    <property type="entry name" value="Methyltransf_31"/>
    <property type="match status" value="1"/>
</dbReference>
<dbReference type="SUPFAM" id="SSF53756">
    <property type="entry name" value="UDP-Glycosyltransferase/glycogen phosphorylase"/>
    <property type="match status" value="1"/>
</dbReference>
<dbReference type="PANTHER" id="PTHR43861">
    <property type="entry name" value="TRANS-ACONITATE 2-METHYLTRANSFERASE-RELATED"/>
    <property type="match status" value="1"/>
</dbReference>
<evidence type="ECO:0000313" key="4">
    <source>
        <dbReference type="Proteomes" id="UP000600565"/>
    </source>
</evidence>
<dbReference type="InterPro" id="IPR029063">
    <property type="entry name" value="SAM-dependent_MTases_sf"/>
</dbReference>
<gene>
    <name evidence="3" type="ORF">H9632_05775</name>
</gene>
<dbReference type="EMBL" id="JACSPW010000004">
    <property type="protein sequence ID" value="MBD8032569.1"/>
    <property type="molecule type" value="Genomic_DNA"/>
</dbReference>